<evidence type="ECO:0000313" key="4">
    <source>
        <dbReference type="Proteomes" id="UP001153069"/>
    </source>
</evidence>
<feature type="compositionally biased region" description="Polar residues" evidence="1">
    <location>
        <begin position="24"/>
        <end position="33"/>
    </location>
</feature>
<keyword evidence="2" id="KW-1133">Transmembrane helix</keyword>
<organism evidence="3 4">
    <name type="scientific">Seminavis robusta</name>
    <dbReference type="NCBI Taxonomy" id="568900"/>
    <lineage>
        <taxon>Eukaryota</taxon>
        <taxon>Sar</taxon>
        <taxon>Stramenopiles</taxon>
        <taxon>Ochrophyta</taxon>
        <taxon>Bacillariophyta</taxon>
        <taxon>Bacillariophyceae</taxon>
        <taxon>Bacillariophycidae</taxon>
        <taxon>Naviculales</taxon>
        <taxon>Naviculaceae</taxon>
        <taxon>Seminavis</taxon>
    </lineage>
</organism>
<dbReference type="Proteomes" id="UP001153069">
    <property type="component" value="Unassembled WGS sequence"/>
</dbReference>
<feature type="transmembrane region" description="Helical" evidence="2">
    <location>
        <begin position="245"/>
        <end position="265"/>
    </location>
</feature>
<feature type="region of interest" description="Disordered" evidence="1">
    <location>
        <begin position="1"/>
        <end position="86"/>
    </location>
</feature>
<name>A0A9N8DUV5_9STRA</name>
<gene>
    <name evidence="3" type="ORF">SEMRO_389_G132550.1</name>
</gene>
<keyword evidence="2" id="KW-0472">Membrane</keyword>
<accession>A0A9N8DUV5</accession>
<keyword evidence="4" id="KW-1185">Reference proteome</keyword>
<dbReference type="AlphaFoldDB" id="A0A9N8DUV5"/>
<feature type="region of interest" description="Disordered" evidence="1">
    <location>
        <begin position="166"/>
        <end position="195"/>
    </location>
</feature>
<evidence type="ECO:0008006" key="5">
    <source>
        <dbReference type="Google" id="ProtNLM"/>
    </source>
</evidence>
<dbReference type="EMBL" id="CAICTM010000388">
    <property type="protein sequence ID" value="CAB9509418.1"/>
    <property type="molecule type" value="Genomic_DNA"/>
</dbReference>
<keyword evidence="2" id="KW-0812">Transmembrane</keyword>
<feature type="compositionally biased region" description="Basic and acidic residues" evidence="1">
    <location>
        <begin position="59"/>
        <end position="78"/>
    </location>
</feature>
<evidence type="ECO:0000313" key="3">
    <source>
        <dbReference type="EMBL" id="CAB9509418.1"/>
    </source>
</evidence>
<proteinExistence type="predicted"/>
<reference evidence="3" key="1">
    <citation type="submission" date="2020-06" db="EMBL/GenBank/DDBJ databases">
        <authorList>
            <consortium name="Plant Systems Biology data submission"/>
        </authorList>
    </citation>
    <scope>NUCLEOTIDE SEQUENCE</scope>
    <source>
        <strain evidence="3">D6</strain>
    </source>
</reference>
<evidence type="ECO:0000256" key="1">
    <source>
        <dbReference type="SAM" id="MobiDB-lite"/>
    </source>
</evidence>
<comment type="caution">
    <text evidence="3">The sequence shown here is derived from an EMBL/GenBank/DDBJ whole genome shotgun (WGS) entry which is preliminary data.</text>
</comment>
<protein>
    <recommendedName>
        <fullName evidence="5">Transmembrane protein</fullName>
    </recommendedName>
</protein>
<evidence type="ECO:0000256" key="2">
    <source>
        <dbReference type="SAM" id="Phobius"/>
    </source>
</evidence>
<sequence>MSQRPDPPNNKGSDDNMRAAASVSRGQISSQEPSHVVLAEGTRPRNTKSSQRKSQSRPTDMEELRTQARRLNEQDKLAKQRVRGTNVEDVGARRVAPVVEAPSRQPFPSAKFGRTRNQLATTARALVEEDASSPPQSSVLEIPDAPNGGAVLDQTMIHMNREGVHDAPTEVTPQQPSPNPSTTPAHDNTGNIDHPPVEAHLVQARLVTQHDDPEQQRGNDISIQEAQIVEEQKNFCVPRGTGSKIFCIAILVIVVAAGIAVLAIFCSGGSCSAGGSSTTQSPATMPFPTVTGIISPAPTAAPEPKSLQPSVSKTPTVVPSIHPTISPTVSAFPTFQTNRTVAESFEVKLSLMAPSGAGFMNASQEDEFCARMEGLTGVFAPDAVDRVVSECTFFGESSIVEPITVTLAPTHGFQRHLKMAIPELNSSRNATNAAMYHRRNATRAQKLKRWMRKSNNATKTNLPHFLAPVQGQNRRAQEWLDGSIKQTYIYPFRMKYSSATEDVANFTSMFLYSLIDSAAWFNAMLTEILHLNATNELQIQEVQSFLILSSAPTFLPTLEPTQEQ</sequence>